<keyword evidence="6 7" id="KW-0472">Membrane</keyword>
<feature type="domain" description="TRAP C4-dicarboxylate transport system permease DctM subunit" evidence="8">
    <location>
        <begin position="6"/>
        <end position="416"/>
    </location>
</feature>
<dbReference type="PANTHER" id="PTHR33362:SF3">
    <property type="entry name" value="SIALIC ACID TRAP TRANSPORTER PERMEASE PROTEIN SIAT"/>
    <property type="match status" value="1"/>
</dbReference>
<accession>A0A2T0LDW1</accession>
<proteinExistence type="predicted"/>
<evidence type="ECO:0000313" key="9">
    <source>
        <dbReference type="EMBL" id="PRX40052.1"/>
    </source>
</evidence>
<evidence type="ECO:0000256" key="2">
    <source>
        <dbReference type="ARBA" id="ARBA00022475"/>
    </source>
</evidence>
<keyword evidence="4 7" id="KW-0812">Transmembrane</keyword>
<protein>
    <submittedName>
        <fullName evidence="9">C4-dicarboxylate transporter DctM subunit</fullName>
    </submittedName>
</protein>
<feature type="transmembrane region" description="Helical" evidence="7">
    <location>
        <begin position="332"/>
        <end position="352"/>
    </location>
</feature>
<dbReference type="EMBL" id="PVNE01000017">
    <property type="protein sequence ID" value="PRX40052.1"/>
    <property type="molecule type" value="Genomic_DNA"/>
</dbReference>
<organism evidence="9 10">
    <name type="scientific">Planifilum fimeticola</name>
    <dbReference type="NCBI Taxonomy" id="201975"/>
    <lineage>
        <taxon>Bacteria</taxon>
        <taxon>Bacillati</taxon>
        <taxon>Bacillota</taxon>
        <taxon>Bacilli</taxon>
        <taxon>Bacillales</taxon>
        <taxon>Thermoactinomycetaceae</taxon>
        <taxon>Planifilum</taxon>
    </lineage>
</organism>
<evidence type="ECO:0000259" key="8">
    <source>
        <dbReference type="Pfam" id="PF06808"/>
    </source>
</evidence>
<evidence type="ECO:0000256" key="1">
    <source>
        <dbReference type="ARBA" id="ARBA00004429"/>
    </source>
</evidence>
<dbReference type="PIRSF" id="PIRSF006066">
    <property type="entry name" value="HI0050"/>
    <property type="match status" value="1"/>
</dbReference>
<name>A0A2T0LDW1_9BACL</name>
<evidence type="ECO:0000256" key="5">
    <source>
        <dbReference type="ARBA" id="ARBA00022989"/>
    </source>
</evidence>
<feature type="transmembrane region" description="Helical" evidence="7">
    <location>
        <begin position="166"/>
        <end position="192"/>
    </location>
</feature>
<comment type="caution">
    <text evidence="9">The sequence shown here is derived from an EMBL/GenBank/DDBJ whole genome shotgun (WGS) entry which is preliminary data.</text>
</comment>
<feature type="transmembrane region" description="Helical" evidence="7">
    <location>
        <begin position="268"/>
        <end position="292"/>
    </location>
</feature>
<dbReference type="Proteomes" id="UP000237797">
    <property type="component" value="Unassembled WGS sequence"/>
</dbReference>
<feature type="transmembrane region" description="Helical" evidence="7">
    <location>
        <begin position="240"/>
        <end position="256"/>
    </location>
</feature>
<dbReference type="OrthoDB" id="9785600at2"/>
<evidence type="ECO:0000256" key="6">
    <source>
        <dbReference type="ARBA" id="ARBA00023136"/>
    </source>
</evidence>
<feature type="transmembrane region" description="Helical" evidence="7">
    <location>
        <begin position="304"/>
        <end position="325"/>
    </location>
</feature>
<dbReference type="InterPro" id="IPR010656">
    <property type="entry name" value="DctM"/>
</dbReference>
<evidence type="ECO:0000256" key="7">
    <source>
        <dbReference type="SAM" id="Phobius"/>
    </source>
</evidence>
<evidence type="ECO:0000313" key="10">
    <source>
        <dbReference type="Proteomes" id="UP000237797"/>
    </source>
</evidence>
<evidence type="ECO:0000256" key="3">
    <source>
        <dbReference type="ARBA" id="ARBA00022519"/>
    </source>
</evidence>
<sequence length="421" mass="44352">MAILLFVVFLILLVINVPIAIGLAMSAVIVLAASSEIPLVMLPQKMFAAMDSFPLMAAPFFILAGKLMEHGGISERLVQFANSLVGRIRGGLAHVSIIACMFFAAVSGSATATTAAVGGIMIPAMVRAGYDRPFSTAVQSVAGTTGILIPPSVPMVLYGVSAGASISTLFLAGIVPGILVGLSLMAAAYLMSRSRGYRTDDQKVSLREIGRRFVRSFPAIFMPVIILGGIYSGLFTPTEASVVAVVYGLVVGVFVYKELDLNKLRGIFVSSAETTSVILLMIGTAALFGMVLTREQVPQSVAEWLASANLSSIEVLLLVNLLLLLVGTFMEVIAAIIILTPILLPVVTGIGVDPIHFGVIMITNLAIGLITPPVGLSLYVGSQVGGVRFEKLVRAVFPFLWIMIVDVLLVTFVPGLTLIGD</sequence>
<feature type="transmembrane region" description="Helical" evidence="7">
    <location>
        <begin position="213"/>
        <end position="234"/>
    </location>
</feature>
<gene>
    <name evidence="9" type="ORF">CLV97_11735</name>
</gene>
<dbReference type="NCBIfam" id="TIGR00786">
    <property type="entry name" value="dctM"/>
    <property type="match status" value="1"/>
</dbReference>
<feature type="transmembrane region" description="Helical" evidence="7">
    <location>
        <begin position="48"/>
        <end position="67"/>
    </location>
</feature>
<reference evidence="9 10" key="1">
    <citation type="submission" date="2018-03" db="EMBL/GenBank/DDBJ databases">
        <title>Genomic Encyclopedia of Archaeal and Bacterial Type Strains, Phase II (KMG-II): from individual species to whole genera.</title>
        <authorList>
            <person name="Goeker M."/>
        </authorList>
    </citation>
    <scope>NUCLEOTIDE SEQUENCE [LARGE SCALE GENOMIC DNA]</scope>
    <source>
        <strain evidence="9 10">DSM 44946</strain>
    </source>
</reference>
<dbReference type="RefSeq" id="WP_106345587.1">
    <property type="nucleotide sequence ID" value="NZ_PVNE01000017.1"/>
</dbReference>
<dbReference type="AlphaFoldDB" id="A0A2T0LDW1"/>
<keyword evidence="2" id="KW-1003">Cell membrane</keyword>
<dbReference type="Pfam" id="PF06808">
    <property type="entry name" value="DctM"/>
    <property type="match status" value="1"/>
</dbReference>
<feature type="transmembrane region" description="Helical" evidence="7">
    <location>
        <begin position="112"/>
        <end position="130"/>
    </location>
</feature>
<keyword evidence="5 7" id="KW-1133">Transmembrane helix</keyword>
<keyword evidence="3" id="KW-0997">Cell inner membrane</keyword>
<dbReference type="PANTHER" id="PTHR33362">
    <property type="entry name" value="SIALIC ACID TRAP TRANSPORTER PERMEASE PROTEIN SIAT-RELATED"/>
    <property type="match status" value="1"/>
</dbReference>
<dbReference type="InterPro" id="IPR004681">
    <property type="entry name" value="TRAP_DctM"/>
</dbReference>
<feature type="transmembrane region" description="Helical" evidence="7">
    <location>
        <begin position="392"/>
        <end position="419"/>
    </location>
</feature>
<feature type="transmembrane region" description="Helical" evidence="7">
    <location>
        <begin position="137"/>
        <end position="160"/>
    </location>
</feature>
<dbReference type="GO" id="GO:0005886">
    <property type="term" value="C:plasma membrane"/>
    <property type="evidence" value="ECO:0007669"/>
    <property type="project" value="UniProtKB-SubCell"/>
</dbReference>
<evidence type="ECO:0000256" key="4">
    <source>
        <dbReference type="ARBA" id="ARBA00022692"/>
    </source>
</evidence>
<feature type="transmembrane region" description="Helical" evidence="7">
    <location>
        <begin position="358"/>
        <end position="380"/>
    </location>
</feature>
<feature type="transmembrane region" description="Helical" evidence="7">
    <location>
        <begin position="88"/>
        <end position="106"/>
    </location>
</feature>
<keyword evidence="10" id="KW-1185">Reference proteome</keyword>
<comment type="subcellular location">
    <subcellularLocation>
        <location evidence="1">Cell inner membrane</location>
        <topology evidence="1">Multi-pass membrane protein</topology>
    </subcellularLocation>
</comment>
<dbReference type="GO" id="GO:0022857">
    <property type="term" value="F:transmembrane transporter activity"/>
    <property type="evidence" value="ECO:0007669"/>
    <property type="project" value="TreeGrafter"/>
</dbReference>